<dbReference type="SUPFAM" id="SSF51556">
    <property type="entry name" value="Metallo-dependent hydrolases"/>
    <property type="match status" value="1"/>
</dbReference>
<dbReference type="RefSeq" id="WP_106191500.1">
    <property type="nucleotide sequence ID" value="NZ_PVTF01000010.1"/>
</dbReference>
<dbReference type="AlphaFoldDB" id="A0A2T0SUZ5"/>
<dbReference type="GO" id="GO:0047596">
    <property type="term" value="F:6-methylsalicylate decarboxylase activity"/>
    <property type="evidence" value="ECO:0007669"/>
    <property type="project" value="UniProtKB-EC"/>
</dbReference>
<evidence type="ECO:0000256" key="1">
    <source>
        <dbReference type="ARBA" id="ARBA00022723"/>
    </source>
</evidence>
<dbReference type="InterPro" id="IPR006680">
    <property type="entry name" value="Amidohydro-rel"/>
</dbReference>
<keyword evidence="8" id="KW-1185">Reference proteome</keyword>
<evidence type="ECO:0000256" key="5">
    <source>
        <dbReference type="ARBA" id="ARBA00038889"/>
    </source>
</evidence>
<dbReference type="Gene3D" id="3.20.20.140">
    <property type="entry name" value="Metal-dependent hydrolases"/>
    <property type="match status" value="1"/>
</dbReference>
<reference evidence="7 8" key="1">
    <citation type="submission" date="2018-03" db="EMBL/GenBank/DDBJ databases">
        <title>Genomic Encyclopedia of Archaeal and Bacterial Type Strains, Phase II (KMG-II): from individual species to whole genera.</title>
        <authorList>
            <person name="Goeker M."/>
        </authorList>
    </citation>
    <scope>NUCLEOTIDE SEQUENCE [LARGE SCALE GENOMIC DNA]</scope>
    <source>
        <strain evidence="7 8">DSM 44720</strain>
    </source>
</reference>
<proteinExistence type="predicted"/>
<dbReference type="Proteomes" id="UP000239494">
    <property type="component" value="Unassembled WGS sequence"/>
</dbReference>
<evidence type="ECO:0000259" key="6">
    <source>
        <dbReference type="Pfam" id="PF04909"/>
    </source>
</evidence>
<gene>
    <name evidence="7" type="ORF">CLV43_11031</name>
</gene>
<protein>
    <recommendedName>
        <fullName evidence="5">6-methylsalicylate decarboxylase</fullName>
        <ecNumber evidence="5">4.1.1.52</ecNumber>
    </recommendedName>
</protein>
<dbReference type="GO" id="GO:0005829">
    <property type="term" value="C:cytosol"/>
    <property type="evidence" value="ECO:0007669"/>
    <property type="project" value="TreeGrafter"/>
</dbReference>
<dbReference type="GO" id="GO:0019748">
    <property type="term" value="P:secondary metabolic process"/>
    <property type="evidence" value="ECO:0007669"/>
    <property type="project" value="TreeGrafter"/>
</dbReference>
<evidence type="ECO:0000256" key="4">
    <source>
        <dbReference type="ARBA" id="ARBA00036832"/>
    </source>
</evidence>
<keyword evidence="1" id="KW-0479">Metal-binding</keyword>
<keyword evidence="3" id="KW-0456">Lyase</keyword>
<dbReference type="OrthoDB" id="8673173at2"/>
<dbReference type="GO" id="GO:0016787">
    <property type="term" value="F:hydrolase activity"/>
    <property type="evidence" value="ECO:0007669"/>
    <property type="project" value="UniProtKB-KW"/>
</dbReference>
<evidence type="ECO:0000256" key="3">
    <source>
        <dbReference type="ARBA" id="ARBA00023239"/>
    </source>
</evidence>
<accession>A0A2T0SUZ5</accession>
<organism evidence="7 8">
    <name type="scientific">Umezawaea tangerina</name>
    <dbReference type="NCBI Taxonomy" id="84725"/>
    <lineage>
        <taxon>Bacteria</taxon>
        <taxon>Bacillati</taxon>
        <taxon>Actinomycetota</taxon>
        <taxon>Actinomycetes</taxon>
        <taxon>Pseudonocardiales</taxon>
        <taxon>Pseudonocardiaceae</taxon>
        <taxon>Umezawaea</taxon>
    </lineage>
</organism>
<dbReference type="PANTHER" id="PTHR21240">
    <property type="entry name" value="2-AMINO-3-CARBOXYLMUCONATE-6-SEMIALDEHYDE DECARBOXYLASE"/>
    <property type="match status" value="1"/>
</dbReference>
<evidence type="ECO:0000313" key="7">
    <source>
        <dbReference type="EMBL" id="PRY37220.1"/>
    </source>
</evidence>
<comment type="caution">
    <text evidence="7">The sequence shown here is derived from an EMBL/GenBank/DDBJ whole genome shotgun (WGS) entry which is preliminary data.</text>
</comment>
<dbReference type="EC" id="4.1.1.52" evidence="5"/>
<dbReference type="Pfam" id="PF04909">
    <property type="entry name" value="Amidohydro_2"/>
    <property type="match status" value="1"/>
</dbReference>
<dbReference type="GO" id="GO:0046872">
    <property type="term" value="F:metal ion binding"/>
    <property type="evidence" value="ECO:0007669"/>
    <property type="project" value="UniProtKB-KW"/>
</dbReference>
<dbReference type="EMBL" id="PVTF01000010">
    <property type="protein sequence ID" value="PRY37220.1"/>
    <property type="molecule type" value="Genomic_DNA"/>
</dbReference>
<dbReference type="InterPro" id="IPR032465">
    <property type="entry name" value="ACMSD"/>
</dbReference>
<dbReference type="InterPro" id="IPR032466">
    <property type="entry name" value="Metal_Hydrolase"/>
</dbReference>
<keyword evidence="2" id="KW-0862">Zinc</keyword>
<sequence>MPGPVDHEVPLFDVHAHFSPPTSPAHRRAVWERARRERFLAPEPFEWRLADTLAFMDETGTAVQMLSNVPADLDALRASNDFGAEVVAEHPSRFGLLAALPTGDPDAAVAELDRVRDADGWAVTTVHNGRSLADAALDPLWRRLDERRAVVFVHPNAYAPAVADLPRPLVEVAFDTGRTVVGMLYAGVFDRFPGITFVLAHAGGALPVLAGRLSLLGAEPWVPNPGRLGRDDIAAALRRLWVDTAASASDQQLAAAVHTVGADHVVHGSDWGVPCTDRESAVRGIDALDRSRVLSAPTRAAVRARARVLFPAAAARAQR</sequence>
<evidence type="ECO:0000256" key="2">
    <source>
        <dbReference type="ARBA" id="ARBA00022833"/>
    </source>
</evidence>
<evidence type="ECO:0000313" key="8">
    <source>
        <dbReference type="Proteomes" id="UP000239494"/>
    </source>
</evidence>
<dbReference type="PANTHER" id="PTHR21240:SF29">
    <property type="entry name" value="AMIDOHYDROLASE-RELATED DOMAIN-CONTAINING PROTEIN"/>
    <property type="match status" value="1"/>
</dbReference>
<keyword evidence="7" id="KW-0378">Hydrolase</keyword>
<name>A0A2T0SUZ5_9PSEU</name>
<comment type="catalytic activity">
    <reaction evidence="4">
        <text>6-methylsalicylate + H(+) = 3-methylphenol + CO2</text>
        <dbReference type="Rhea" id="RHEA:23112"/>
        <dbReference type="ChEBI" id="CHEBI:15378"/>
        <dbReference type="ChEBI" id="CHEBI:16526"/>
        <dbReference type="ChEBI" id="CHEBI:17231"/>
        <dbReference type="ChEBI" id="CHEBI:36658"/>
        <dbReference type="EC" id="4.1.1.52"/>
    </reaction>
    <physiologicalReaction direction="left-to-right" evidence="4">
        <dbReference type="Rhea" id="RHEA:23113"/>
    </physiologicalReaction>
</comment>
<feature type="domain" description="Amidohydrolase-related" evidence="6">
    <location>
        <begin position="13"/>
        <end position="291"/>
    </location>
</feature>